<evidence type="ECO:0000256" key="5">
    <source>
        <dbReference type="RuleBase" id="RU004466"/>
    </source>
</evidence>
<dbReference type="GO" id="GO:0046872">
    <property type="term" value="F:metal ion binding"/>
    <property type="evidence" value="ECO:0007669"/>
    <property type="project" value="UniProtKB-KW"/>
</dbReference>
<proteinExistence type="inferred from homology"/>
<dbReference type="GO" id="GO:0008299">
    <property type="term" value="P:isoprenoid biosynthetic process"/>
    <property type="evidence" value="ECO:0007669"/>
    <property type="project" value="InterPro"/>
</dbReference>
<evidence type="ECO:0000313" key="6">
    <source>
        <dbReference type="EMBL" id="KAF4357061.1"/>
    </source>
</evidence>
<dbReference type="GO" id="GO:0004659">
    <property type="term" value="F:prenyltransferase activity"/>
    <property type="evidence" value="ECO:0007669"/>
    <property type="project" value="InterPro"/>
</dbReference>
<protein>
    <submittedName>
        <fullName evidence="6">Uncharacterized protein</fullName>
    </submittedName>
</protein>
<accession>A0A7J6EFC3</accession>
<evidence type="ECO:0000256" key="2">
    <source>
        <dbReference type="ARBA" id="ARBA00006706"/>
    </source>
</evidence>
<comment type="cofactor">
    <cofactor evidence="1">
        <name>Mg(2+)</name>
        <dbReference type="ChEBI" id="CHEBI:18420"/>
    </cofactor>
</comment>
<evidence type="ECO:0000313" key="7">
    <source>
        <dbReference type="Proteomes" id="UP000583929"/>
    </source>
</evidence>
<keyword evidence="5" id="KW-0808">Transferase</keyword>
<comment type="caution">
    <text evidence="6">The sequence shown here is derived from an EMBL/GenBank/DDBJ whole genome shotgun (WGS) entry which is preliminary data.</text>
</comment>
<reference evidence="6 7" key="1">
    <citation type="journal article" date="2020" name="bioRxiv">
        <title>Sequence and annotation of 42 cannabis genomes reveals extensive copy number variation in cannabinoid synthesis and pathogen resistance genes.</title>
        <authorList>
            <person name="Mckernan K.J."/>
            <person name="Helbert Y."/>
            <person name="Kane L.T."/>
            <person name="Ebling H."/>
            <person name="Zhang L."/>
            <person name="Liu B."/>
            <person name="Eaton Z."/>
            <person name="Mclaughlin S."/>
            <person name="Kingan S."/>
            <person name="Baybayan P."/>
            <person name="Concepcion G."/>
            <person name="Jordan M."/>
            <person name="Riva A."/>
            <person name="Barbazuk W."/>
            <person name="Harkins T."/>
        </authorList>
    </citation>
    <scope>NUCLEOTIDE SEQUENCE [LARGE SCALE GENOMIC DNA]</scope>
    <source>
        <strain evidence="7">cv. Jamaican Lion 4</strain>
        <tissue evidence="6">Leaf</tissue>
    </source>
</reference>
<organism evidence="6 7">
    <name type="scientific">Cannabis sativa</name>
    <name type="common">Hemp</name>
    <name type="synonym">Marijuana</name>
    <dbReference type="NCBI Taxonomy" id="3483"/>
    <lineage>
        <taxon>Eukaryota</taxon>
        <taxon>Viridiplantae</taxon>
        <taxon>Streptophyta</taxon>
        <taxon>Embryophyta</taxon>
        <taxon>Tracheophyta</taxon>
        <taxon>Spermatophyta</taxon>
        <taxon>Magnoliopsida</taxon>
        <taxon>eudicotyledons</taxon>
        <taxon>Gunneridae</taxon>
        <taxon>Pentapetalae</taxon>
        <taxon>rosids</taxon>
        <taxon>fabids</taxon>
        <taxon>Rosales</taxon>
        <taxon>Cannabaceae</taxon>
        <taxon>Cannabis</taxon>
    </lineage>
</organism>
<keyword evidence="4" id="KW-0460">Magnesium</keyword>
<dbReference type="InterPro" id="IPR008949">
    <property type="entry name" value="Isoprenoid_synthase_dom_sf"/>
</dbReference>
<sequence length="287" mass="32097">MSSNFLHMPMTITMSSQNFQHHDHSSYFASITKDIEAHLKQSIIVKPPFTVYEPMYNLAFTTPPTSAPLLCVAACELVGGHRRQAVAAASSLHLMHVASFTHEHLLLTDRSNPNPMIHHAYNPNIELLIPDAIVPFGCELLTRLDNPIEDDQANRVLKVIVEITRAFGSQGIIDGQFHEKVVNRSNGEEENNNADWIDYTCRKKEGKLYACAATCGAILGGANEEEEEKLSKFGLYVGMIQGYSKIGRGKEEERLKRVEELTKLAIKELDHFKGRRVEEISSIILGP</sequence>
<keyword evidence="7" id="KW-1185">Reference proteome</keyword>
<dbReference type="Proteomes" id="UP000583929">
    <property type="component" value="Unassembled WGS sequence"/>
</dbReference>
<dbReference type="InterPro" id="IPR000092">
    <property type="entry name" value="Polyprenyl_synt"/>
</dbReference>
<evidence type="ECO:0000256" key="4">
    <source>
        <dbReference type="ARBA" id="ARBA00022842"/>
    </source>
</evidence>
<evidence type="ECO:0000256" key="1">
    <source>
        <dbReference type="ARBA" id="ARBA00001946"/>
    </source>
</evidence>
<dbReference type="EMBL" id="JAATIQ010000415">
    <property type="protein sequence ID" value="KAF4357061.1"/>
    <property type="molecule type" value="Genomic_DNA"/>
</dbReference>
<dbReference type="CDD" id="cd00867">
    <property type="entry name" value="Trans_IPPS"/>
    <property type="match status" value="1"/>
</dbReference>
<keyword evidence="3" id="KW-0479">Metal-binding</keyword>
<dbReference type="Pfam" id="PF00348">
    <property type="entry name" value="polyprenyl_synt"/>
    <property type="match status" value="1"/>
</dbReference>
<dbReference type="PANTHER" id="PTHR43281">
    <property type="entry name" value="FARNESYL DIPHOSPHATE SYNTHASE"/>
    <property type="match status" value="1"/>
</dbReference>
<evidence type="ECO:0000256" key="3">
    <source>
        <dbReference type="ARBA" id="ARBA00022723"/>
    </source>
</evidence>
<dbReference type="PANTHER" id="PTHR43281:SF6">
    <property type="entry name" value="HETERODIMERIC GERANYLGERANYL PYROPHOSPHATE SYNTHASE SMALL SUBUNIT, CHLOROPLASTIC-LIKE"/>
    <property type="match status" value="1"/>
</dbReference>
<name>A0A7J6EFC3_CANSA</name>
<comment type="similarity">
    <text evidence="2 5">Belongs to the FPP/GGPP synthase family.</text>
</comment>
<gene>
    <name evidence="6" type="ORF">G4B88_004471</name>
</gene>
<dbReference type="SUPFAM" id="SSF48576">
    <property type="entry name" value="Terpenoid synthases"/>
    <property type="match status" value="1"/>
</dbReference>
<dbReference type="Gene3D" id="1.10.600.10">
    <property type="entry name" value="Farnesyl Diphosphate Synthase"/>
    <property type="match status" value="1"/>
</dbReference>
<dbReference type="AlphaFoldDB" id="A0A7J6EFC3"/>